<protein>
    <submittedName>
        <fullName evidence="13">Erythronolide synthase</fullName>
    </submittedName>
</protein>
<keyword evidence="6" id="KW-0511">Multifunctional enzyme</keyword>
<dbReference type="SMART" id="SM00826">
    <property type="entry name" value="PKS_DH"/>
    <property type="match status" value="1"/>
</dbReference>
<dbReference type="InterPro" id="IPR016036">
    <property type="entry name" value="Malonyl_transacylase_ACP-bd"/>
</dbReference>
<dbReference type="SMART" id="SM00825">
    <property type="entry name" value="PKS_KS"/>
    <property type="match status" value="1"/>
</dbReference>
<keyword evidence="2" id="KW-0596">Phosphopantetheine</keyword>
<dbReference type="InterPro" id="IPR036291">
    <property type="entry name" value="NAD(P)-bd_dom_sf"/>
</dbReference>
<gene>
    <name evidence="13" type="ORF">C6N75_03845</name>
</gene>
<evidence type="ECO:0000256" key="8">
    <source>
        <dbReference type="PROSITE-ProRule" id="PRU01363"/>
    </source>
</evidence>
<dbReference type="Pfam" id="PF02801">
    <property type="entry name" value="Ketoacyl-synt_C"/>
    <property type="match status" value="1"/>
</dbReference>
<dbReference type="Gene3D" id="3.40.50.720">
    <property type="entry name" value="NAD(P)-binding Rossmann-like Domain"/>
    <property type="match status" value="1"/>
</dbReference>
<dbReference type="Proteomes" id="UP000239322">
    <property type="component" value="Unassembled WGS sequence"/>
</dbReference>
<evidence type="ECO:0000313" key="13">
    <source>
        <dbReference type="EMBL" id="PRH80462.1"/>
    </source>
</evidence>
<keyword evidence="3" id="KW-0597">Phosphoprotein</keyword>
<feature type="domain" description="Carrier" evidence="10">
    <location>
        <begin position="948"/>
        <end position="1024"/>
    </location>
</feature>
<evidence type="ECO:0000256" key="1">
    <source>
        <dbReference type="ARBA" id="ARBA00004792"/>
    </source>
</evidence>
<evidence type="ECO:0000256" key="4">
    <source>
        <dbReference type="ARBA" id="ARBA00022679"/>
    </source>
</evidence>
<feature type="active site" description="Proton acceptor; for dehydratase activity" evidence="8">
    <location>
        <position position="1491"/>
    </location>
</feature>
<dbReference type="PANTHER" id="PTHR43775">
    <property type="entry name" value="FATTY ACID SYNTHASE"/>
    <property type="match status" value="1"/>
</dbReference>
<sequence>MTRIAIVGMACRYPDAASPVELWDNAVAGRRAFRRLPDVRMNLDDYWNADPSVPDTFYARNAAVIEGYSFDRVAHRIAGSTYRSTDLTHWLALDTAGRALADAGFPAGEGLPRRRTGVIVGNTLTGEFSRANVLRLRWPYVRRVMAAALKNQQDWDDARVADFLDEVEEAYKEPFPAIDEDTLAGGLANTIAGRICNHFDLGGGGYTVDGACSSSLLSVTTAGTSLANGDIDVAVAGGVDLSIDPFEIIGFAKTGALAKGEMKLYDRGSNGFWPGEGCGMIVLMREEDAHAAGHRVYATIAGWGVSSDGQGGITRPEVDGYQLALSRAYERAGFGIETVRLFEGHGTGTAVGDATELTALMGARRDADPDAPAAAITSIKGMIGHTKAAAGVAGLIKAAMAVDHHTLPPAIGTTDPHELLADEQANLRALRTAEPWPTDAPRRAGITAMGFGGINTHVVLDEPAGRRRTTAGGRSAALARGLQDAELLTVDAATPEALRTRLTEVAAFAGQVSYGQVADLAATLQRELRGLPHRAAVVATSPEDAERRLTHLADRLTAGDGAYTAADGRAFLGRVTGRARIGFLFPGQGSGHGTGGGALARRFPEAAEVFARSGLPTTGDMVATDVAQPRIATGSAAGLRVLDALRLQASVAVGHSLGELSALHWAGALDEATLLQAARVRGRAMAEHSASGAMASLGAAPERAEELIAGLDAVVSGYNSPEQTVVAGPVADIEEVHRRAERAEIRCTRLRVSHAFHSPLVAASAADFGAWLATADLGAPAATVVSTVTGQPLGPDADLAAVLAEQITGPVRFTQAVTEAARGVDLFVEVGPGRVLGALAGATTGVPVVSLDTDDESLRSLLTVAAAAFTAGAPIALDRLFGDRLIRPLEVGQEFSFFASPCEQAPRDVPPAADRPRKAAARRSAEAPAAQSAPAPAAADPAEAGTDASALDVLRELVAVRAELPADLVDPGSRLLDDLHMSSITVGQIVNQAASRLGIAAAKVPTNFATATLAELAEALDTLVTTGGAQETQAAPVVAGAAPWARPFAVDLDELPRPQAAAADGDGDWELFAAGDHPYAGRLRDALAAAGAGSGVLAVLAPDCPRQEVERVLAAAHSALAGGPARRFVLVQDGRGAAGLAKTLYQEAPHLRTTIVHTPATADVVERVVAEVAATTRFTEVHYTADGSRRVPTLRALPIAPARTEAPLTDGDVLLVTGGGKGISAECALAVAQRTGAALAVLGRSDPAADRELADNLERMRAGGVRLHYARADVTAPEQVTAAVAELAAELGPITGLLHGAGRNEPGALTALTPDDFDRTFAPKVEGLRTVLDAVGPGSLKLLVAFGSIIGRAGLRGEAHYATANEWLADLTEATAAAHPALRARCVEWSVWSGVGMGEKLSVVETLSREGIVPVSPDQGVDILLRLIEDPDAPVVTVVSGRTEGIDTVRRDLPDLPMLRFTGNPLVRYHGVELVTEVELNAGTDPYLADHLLDGNLLLPAVIGMEAMTQVAAAATGRTCGAPVVEGAKFLRPIVVPPGGSTRIRIAATVTGPDAVDVAVHAEDTGFVAEHFRARLLFTDEPVPEGPPLQVPEDTPVVPLDPAADLYGGVLFQGARFQRLRRFHRAAARHVDAEVAVERRPEGWFAGYLPGRLLLADPGMRDALMHGNQVCVPDATLLPSGVERIRPLAAGDTVPGLLRYTAVERSRDGDTYVYDIAVRDQDGTVVERWDGLTLHAVRKTDGSGPWVAPLLGPYLERSLEDVTGARVAVAVEPHGDAPDGSVAQRRGFTADAAARALGTPVSVRHRPDGRPELDPDRHMSISAAHGLGVTLSAVSATEVACDIEAVSMRSADEWQGLLGDHAPVAELVARETGEAPDTAATRVWSAVECLRKAGIMAGAPLTVLPRRKDAWVVLAAGDLRIATFVTALRDALEPAVFAFLTHDTPLAEGRS</sequence>
<dbReference type="InterPro" id="IPR032821">
    <property type="entry name" value="PKS_assoc"/>
</dbReference>
<reference evidence="13 14" key="1">
    <citation type="submission" date="2018-03" db="EMBL/GenBank/DDBJ databases">
        <title>Novel Streptomyces sp. from soil.</title>
        <authorList>
            <person name="Tan G.Y.A."/>
            <person name="Lee Z.Y."/>
        </authorList>
    </citation>
    <scope>NUCLEOTIDE SEQUENCE [LARGE SCALE GENOMIC DNA]</scope>
    <source>
        <strain evidence="13 14">ST5x</strain>
    </source>
</reference>
<dbReference type="InterPro" id="IPR014043">
    <property type="entry name" value="Acyl_transferase_dom"/>
</dbReference>
<comment type="caution">
    <text evidence="13">The sequence shown here is derived from an EMBL/GenBank/DDBJ whole genome shotgun (WGS) entry which is preliminary data.</text>
</comment>
<keyword evidence="5" id="KW-0045">Antibiotic biosynthesis</keyword>
<dbReference type="GO" id="GO:0006633">
    <property type="term" value="P:fatty acid biosynthetic process"/>
    <property type="evidence" value="ECO:0007669"/>
    <property type="project" value="TreeGrafter"/>
</dbReference>
<feature type="compositionally biased region" description="Low complexity" evidence="9">
    <location>
        <begin position="926"/>
        <end position="944"/>
    </location>
</feature>
<dbReference type="InterPro" id="IPR050091">
    <property type="entry name" value="PKS_NRPS_Biosynth_Enz"/>
</dbReference>
<evidence type="ECO:0000256" key="7">
    <source>
        <dbReference type="ARBA" id="ARBA00023315"/>
    </source>
</evidence>
<evidence type="ECO:0000256" key="6">
    <source>
        <dbReference type="ARBA" id="ARBA00023268"/>
    </source>
</evidence>
<evidence type="ECO:0000256" key="5">
    <source>
        <dbReference type="ARBA" id="ARBA00023194"/>
    </source>
</evidence>
<evidence type="ECO:0000313" key="14">
    <source>
        <dbReference type="Proteomes" id="UP000239322"/>
    </source>
</evidence>
<dbReference type="InterPro" id="IPR013968">
    <property type="entry name" value="PKS_KR"/>
</dbReference>
<dbReference type="OrthoDB" id="9778690at2"/>
<dbReference type="RefSeq" id="WP_105867409.1">
    <property type="nucleotide sequence ID" value="NZ_PVLV01000053.1"/>
</dbReference>
<evidence type="ECO:0000259" key="12">
    <source>
        <dbReference type="PROSITE" id="PS52019"/>
    </source>
</evidence>
<dbReference type="Gene3D" id="3.10.129.110">
    <property type="entry name" value="Polyketide synthase dehydratase"/>
    <property type="match status" value="1"/>
</dbReference>
<feature type="domain" description="Ketosynthase family 3 (KS3)" evidence="11">
    <location>
        <begin position="1"/>
        <end position="462"/>
    </location>
</feature>
<evidence type="ECO:0000259" key="10">
    <source>
        <dbReference type="PROSITE" id="PS50075"/>
    </source>
</evidence>
<dbReference type="SUPFAM" id="SSF53901">
    <property type="entry name" value="Thiolase-like"/>
    <property type="match status" value="1"/>
</dbReference>
<comment type="pathway">
    <text evidence="1">Antibiotic biosynthesis.</text>
</comment>
<feature type="active site" description="Proton donor; for dehydratase activity" evidence="8">
    <location>
        <position position="1662"/>
    </location>
</feature>
<keyword evidence="7" id="KW-0012">Acyltransferase</keyword>
<dbReference type="Pfam" id="PF16197">
    <property type="entry name" value="KAsynt_C_assoc"/>
    <property type="match status" value="1"/>
</dbReference>
<dbReference type="InterPro" id="IPR049551">
    <property type="entry name" value="PKS_DH_C"/>
</dbReference>
<organism evidence="13 14">
    <name type="scientific">Streptomyces solincola</name>
    <dbReference type="NCBI Taxonomy" id="2100817"/>
    <lineage>
        <taxon>Bacteria</taxon>
        <taxon>Bacillati</taxon>
        <taxon>Actinomycetota</taxon>
        <taxon>Actinomycetes</taxon>
        <taxon>Kitasatosporales</taxon>
        <taxon>Streptomycetaceae</taxon>
        <taxon>Streptomyces</taxon>
    </lineage>
</organism>
<dbReference type="PROSITE" id="PS50075">
    <property type="entry name" value="CARRIER"/>
    <property type="match status" value="1"/>
</dbReference>
<dbReference type="SMART" id="SM00822">
    <property type="entry name" value="PKS_KR"/>
    <property type="match status" value="1"/>
</dbReference>
<dbReference type="InterPro" id="IPR016039">
    <property type="entry name" value="Thiolase-like"/>
</dbReference>
<proteinExistence type="predicted"/>
<dbReference type="InterPro" id="IPR049552">
    <property type="entry name" value="PKS_DH_N"/>
</dbReference>
<dbReference type="InterPro" id="IPR036736">
    <property type="entry name" value="ACP-like_sf"/>
</dbReference>
<keyword evidence="4" id="KW-0808">Transferase</keyword>
<dbReference type="InterPro" id="IPR014031">
    <property type="entry name" value="Ketoacyl_synth_C"/>
</dbReference>
<evidence type="ECO:0000256" key="9">
    <source>
        <dbReference type="SAM" id="MobiDB-lite"/>
    </source>
</evidence>
<dbReference type="Gene3D" id="3.40.366.10">
    <property type="entry name" value="Malonyl-Coenzyme A Acyl Carrier Protein, domain 2"/>
    <property type="match status" value="1"/>
</dbReference>
<dbReference type="InterPro" id="IPR020807">
    <property type="entry name" value="PKS_DH"/>
</dbReference>
<dbReference type="InterPro" id="IPR016035">
    <property type="entry name" value="Acyl_Trfase/lysoPLipase"/>
</dbReference>
<name>A0A2S9Q1E9_9ACTN</name>
<feature type="region of interest" description="N-terminal hotdog fold" evidence="8">
    <location>
        <begin position="1459"/>
        <end position="1583"/>
    </location>
</feature>
<keyword evidence="14" id="KW-1185">Reference proteome</keyword>
<dbReference type="CDD" id="cd00833">
    <property type="entry name" value="PKS"/>
    <property type="match status" value="1"/>
</dbReference>
<dbReference type="InterPro" id="IPR049900">
    <property type="entry name" value="PKS_mFAS_DH"/>
</dbReference>
<dbReference type="Pfam" id="PF00109">
    <property type="entry name" value="ketoacyl-synt"/>
    <property type="match status" value="1"/>
</dbReference>
<dbReference type="InterPro" id="IPR020841">
    <property type="entry name" value="PKS_Beta-ketoAc_synthase_dom"/>
</dbReference>
<dbReference type="InterPro" id="IPR042104">
    <property type="entry name" value="PKS_dehydratase_sf"/>
</dbReference>
<dbReference type="Gene3D" id="1.10.1200.10">
    <property type="entry name" value="ACP-like"/>
    <property type="match status" value="1"/>
</dbReference>
<feature type="region of interest" description="C-terminal hotdog fold" evidence="8">
    <location>
        <begin position="1597"/>
        <end position="1743"/>
    </location>
</feature>
<evidence type="ECO:0000259" key="11">
    <source>
        <dbReference type="PROSITE" id="PS52004"/>
    </source>
</evidence>
<dbReference type="Gene3D" id="3.40.47.10">
    <property type="match status" value="1"/>
</dbReference>
<dbReference type="SUPFAM" id="SSF47336">
    <property type="entry name" value="ACP-like"/>
    <property type="match status" value="1"/>
</dbReference>
<feature type="region of interest" description="Disordered" evidence="9">
    <location>
        <begin position="902"/>
        <end position="944"/>
    </location>
</feature>
<dbReference type="PROSITE" id="PS52019">
    <property type="entry name" value="PKS_MFAS_DH"/>
    <property type="match status" value="1"/>
</dbReference>
<dbReference type="Pfam" id="PF21089">
    <property type="entry name" value="PKS_DH_N"/>
    <property type="match status" value="1"/>
</dbReference>
<dbReference type="PROSITE" id="PS52004">
    <property type="entry name" value="KS3_2"/>
    <property type="match status" value="1"/>
</dbReference>
<dbReference type="Pfam" id="PF00698">
    <property type="entry name" value="Acyl_transf_1"/>
    <property type="match status" value="1"/>
</dbReference>
<accession>A0A2S9Q1E9</accession>
<dbReference type="PANTHER" id="PTHR43775:SF51">
    <property type="entry name" value="INACTIVE PHENOLPHTHIOCEROL SYNTHESIS POLYKETIDE SYNTHASE TYPE I PKS1-RELATED"/>
    <property type="match status" value="1"/>
</dbReference>
<feature type="domain" description="PKS/mFAS DH" evidence="12">
    <location>
        <begin position="1459"/>
        <end position="1743"/>
    </location>
</feature>
<dbReference type="GO" id="GO:0004312">
    <property type="term" value="F:fatty acid synthase activity"/>
    <property type="evidence" value="ECO:0007669"/>
    <property type="project" value="TreeGrafter"/>
</dbReference>
<dbReference type="Pfam" id="PF14765">
    <property type="entry name" value="PS-DH"/>
    <property type="match status" value="1"/>
</dbReference>
<dbReference type="CDD" id="cd08953">
    <property type="entry name" value="KR_2_SDR_x"/>
    <property type="match status" value="1"/>
</dbReference>
<dbReference type="InterPro" id="IPR014030">
    <property type="entry name" value="Ketoacyl_synth_N"/>
</dbReference>
<dbReference type="InterPro" id="IPR001227">
    <property type="entry name" value="Ac_transferase_dom_sf"/>
</dbReference>
<dbReference type="EMBL" id="PVLV01000053">
    <property type="protein sequence ID" value="PRH80462.1"/>
    <property type="molecule type" value="Genomic_DNA"/>
</dbReference>
<dbReference type="GO" id="GO:0017000">
    <property type="term" value="P:antibiotic biosynthetic process"/>
    <property type="evidence" value="ECO:0007669"/>
    <property type="project" value="UniProtKB-KW"/>
</dbReference>
<dbReference type="InterPro" id="IPR057326">
    <property type="entry name" value="KR_dom"/>
</dbReference>
<evidence type="ECO:0000256" key="2">
    <source>
        <dbReference type="ARBA" id="ARBA00022450"/>
    </source>
</evidence>
<dbReference type="SUPFAM" id="SSF51735">
    <property type="entry name" value="NAD(P)-binding Rossmann-fold domains"/>
    <property type="match status" value="1"/>
</dbReference>
<dbReference type="SUPFAM" id="SSF55048">
    <property type="entry name" value="Probable ACP-binding domain of malonyl-CoA ACP transacylase"/>
    <property type="match status" value="1"/>
</dbReference>
<dbReference type="Pfam" id="PF08659">
    <property type="entry name" value="KR"/>
    <property type="match status" value="1"/>
</dbReference>
<dbReference type="SUPFAM" id="SSF52151">
    <property type="entry name" value="FabD/lysophospholipase-like"/>
    <property type="match status" value="1"/>
</dbReference>
<evidence type="ECO:0000256" key="3">
    <source>
        <dbReference type="ARBA" id="ARBA00022553"/>
    </source>
</evidence>
<dbReference type="SMART" id="SM00827">
    <property type="entry name" value="PKS_AT"/>
    <property type="match status" value="1"/>
</dbReference>
<dbReference type="InterPro" id="IPR009081">
    <property type="entry name" value="PP-bd_ACP"/>
</dbReference>